<organism evidence="1">
    <name type="scientific">Tanacetum cinerariifolium</name>
    <name type="common">Dalmatian daisy</name>
    <name type="synonym">Chrysanthemum cinerariifolium</name>
    <dbReference type="NCBI Taxonomy" id="118510"/>
    <lineage>
        <taxon>Eukaryota</taxon>
        <taxon>Viridiplantae</taxon>
        <taxon>Streptophyta</taxon>
        <taxon>Embryophyta</taxon>
        <taxon>Tracheophyta</taxon>
        <taxon>Spermatophyta</taxon>
        <taxon>Magnoliopsida</taxon>
        <taxon>eudicotyledons</taxon>
        <taxon>Gunneridae</taxon>
        <taxon>Pentapetalae</taxon>
        <taxon>asterids</taxon>
        <taxon>campanulids</taxon>
        <taxon>Asterales</taxon>
        <taxon>Asteraceae</taxon>
        <taxon>Asteroideae</taxon>
        <taxon>Anthemideae</taxon>
        <taxon>Anthemidinae</taxon>
        <taxon>Tanacetum</taxon>
    </lineage>
</organism>
<protein>
    <submittedName>
        <fullName evidence="1">Gag-Pol polyprotein</fullName>
    </submittedName>
</protein>
<reference evidence="1" key="1">
    <citation type="journal article" date="2019" name="Sci. Rep.">
        <title>Draft genome of Tanacetum cinerariifolium, the natural source of mosquito coil.</title>
        <authorList>
            <person name="Yamashiro T."/>
            <person name="Shiraishi A."/>
            <person name="Satake H."/>
            <person name="Nakayama K."/>
        </authorList>
    </citation>
    <scope>NUCLEOTIDE SEQUENCE</scope>
</reference>
<proteinExistence type="predicted"/>
<evidence type="ECO:0000313" key="1">
    <source>
        <dbReference type="EMBL" id="GEU78821.1"/>
    </source>
</evidence>
<comment type="caution">
    <text evidence="1">The sequence shown here is derived from an EMBL/GenBank/DDBJ whole genome shotgun (WGS) entry which is preliminary data.</text>
</comment>
<gene>
    <name evidence="1" type="ORF">Tci_050799</name>
</gene>
<accession>A0A6L2MXX7</accession>
<name>A0A6L2MXX7_TANCI</name>
<sequence>MFEEYFEKRSSEVSINSVAQQVHNYEDLPLISSIIIEEYEAPPIVTTSDKQTSPISINEADELNQEDSADFNGNTVFVPYDALNFEEVEPSTTNLDPSTMHEFHKDECIQFEETFAHVAHLEAVRMFIVFAAHKNIAILQMDVRTAFLN</sequence>
<dbReference type="AlphaFoldDB" id="A0A6L2MXX7"/>
<dbReference type="EMBL" id="BKCJ010007750">
    <property type="protein sequence ID" value="GEU78821.1"/>
    <property type="molecule type" value="Genomic_DNA"/>
</dbReference>